<reference evidence="2 3" key="1">
    <citation type="journal article" date="2021" name="bioRxiv">
        <title>Unique metabolic strategies in Hadean analogues reveal hints for primordial physiology.</title>
        <authorList>
            <person name="Nobu M.K."/>
            <person name="Nakai R."/>
            <person name="Tamazawa S."/>
            <person name="Mori H."/>
            <person name="Toyoda A."/>
            <person name="Ijiri A."/>
            <person name="Suzuki S."/>
            <person name="Kurokawa K."/>
            <person name="Kamagata Y."/>
            <person name="Tamaki H."/>
        </authorList>
    </citation>
    <scope>NUCLEOTIDE SEQUENCE [LARGE SCALE GENOMIC DNA]</scope>
    <source>
        <strain evidence="2">BS525</strain>
    </source>
</reference>
<evidence type="ECO:0000259" key="1">
    <source>
        <dbReference type="Pfam" id="PF13518"/>
    </source>
</evidence>
<dbReference type="SUPFAM" id="SSF46689">
    <property type="entry name" value="Homeodomain-like"/>
    <property type="match status" value="1"/>
</dbReference>
<dbReference type="Pfam" id="PF13518">
    <property type="entry name" value="HTH_28"/>
    <property type="match status" value="1"/>
</dbReference>
<gene>
    <name evidence="2" type="ORF">DDT42_00722</name>
</gene>
<feature type="domain" description="Insertion element IS150 protein InsJ-like helix-turn-helix" evidence="1">
    <location>
        <begin position="14"/>
        <end position="61"/>
    </location>
</feature>
<accession>A0A9E2F4C6</accession>
<evidence type="ECO:0000313" key="3">
    <source>
        <dbReference type="Proteomes" id="UP000811545"/>
    </source>
</evidence>
<proteinExistence type="predicted"/>
<sequence length="153" mass="18034">MLKETSKKVHSVEEKLQWFRQAKKGTPISEITQKFNISRKTYYKWYKRFVLDGKEGLSNLPPIPKRKNRKISPENIILVFKVKEETGFGPRKLSSFLFENYLLKISPSYIFIILKKPKPVLTDSSTKYLHPADYVTQYRKDANLDLIINRLPL</sequence>
<dbReference type="InterPro" id="IPR055247">
    <property type="entry name" value="InsJ-like_HTH"/>
</dbReference>
<dbReference type="EMBL" id="QLTW01000027">
    <property type="protein sequence ID" value="MBT9144866.1"/>
    <property type="molecule type" value="Genomic_DNA"/>
</dbReference>
<evidence type="ECO:0000313" key="2">
    <source>
        <dbReference type="EMBL" id="MBT9144866.1"/>
    </source>
</evidence>
<protein>
    <recommendedName>
        <fullName evidence="1">Insertion element IS150 protein InsJ-like helix-turn-helix domain-containing protein</fullName>
    </recommendedName>
</protein>
<dbReference type="InterPro" id="IPR009057">
    <property type="entry name" value="Homeodomain-like_sf"/>
</dbReference>
<comment type="caution">
    <text evidence="2">The sequence shown here is derived from an EMBL/GenBank/DDBJ whole genome shotgun (WGS) entry which is preliminary data.</text>
</comment>
<dbReference type="Proteomes" id="UP000811545">
    <property type="component" value="Unassembled WGS sequence"/>
</dbReference>
<name>A0A9E2F4C6_PSYF1</name>
<organism evidence="2 3">
    <name type="scientific">Psychracetigena formicireducens</name>
    <dbReference type="NCBI Taxonomy" id="2986056"/>
    <lineage>
        <taxon>Bacteria</taxon>
        <taxon>Bacillati</taxon>
        <taxon>Candidatus Lithacetigenota</taxon>
        <taxon>Candidatus Psychracetigena</taxon>
    </lineage>
</organism>
<dbReference type="AlphaFoldDB" id="A0A9E2F4C6"/>